<keyword evidence="2" id="KW-0472">Membrane</keyword>
<feature type="transmembrane region" description="Helical" evidence="2">
    <location>
        <begin position="21"/>
        <end position="42"/>
    </location>
</feature>
<evidence type="ECO:0000313" key="5">
    <source>
        <dbReference type="Proteomes" id="UP000033980"/>
    </source>
</evidence>
<dbReference type="Gene3D" id="2.10.10.20">
    <property type="entry name" value="Carbohydrate-binding module superfamily 5/12"/>
    <property type="match status" value="2"/>
</dbReference>
<name>A0A0G1FEY9_9BACT</name>
<dbReference type="InterPro" id="IPR017853">
    <property type="entry name" value="GH"/>
</dbReference>
<dbReference type="SMART" id="SM00495">
    <property type="entry name" value="ChtBD3"/>
    <property type="match status" value="2"/>
</dbReference>
<dbReference type="InterPro" id="IPR003610">
    <property type="entry name" value="CBM5/12"/>
</dbReference>
<accession>A0A0G1FEY9</accession>
<gene>
    <name evidence="4" type="ORF">UV68_C0018G0009</name>
</gene>
<dbReference type="EMBL" id="LCFK01000018">
    <property type="protein sequence ID" value="KKS93676.1"/>
    <property type="molecule type" value="Genomic_DNA"/>
</dbReference>
<evidence type="ECO:0000313" key="4">
    <source>
        <dbReference type="EMBL" id="KKS93676.1"/>
    </source>
</evidence>
<dbReference type="Pfam" id="PF00704">
    <property type="entry name" value="Glyco_hydro_18"/>
    <property type="match status" value="1"/>
</dbReference>
<evidence type="ECO:0000256" key="1">
    <source>
        <dbReference type="ARBA" id="ARBA00022801"/>
    </source>
</evidence>
<dbReference type="SUPFAM" id="SSF51445">
    <property type="entry name" value="(Trans)glycosidases"/>
    <property type="match status" value="1"/>
</dbReference>
<evidence type="ECO:0000256" key="2">
    <source>
        <dbReference type="SAM" id="Phobius"/>
    </source>
</evidence>
<sequence>MKKIIEKDKSAVVEVQKKLSVWRAFLAMFILAGVFYGIALSLDRRKEQQTYGVYKPWFAAYVDVTSTPRYSFEHLGATSTPNAVLSFIVSSKEDPCVPTWGTYYTLDKAGVTLDLDRRIARLQQQGGQVAISFGGALNDELALNCTDEENLLKAYESVIEKYGVDTIDLDLENNGLTNSEALDRRAMVMARLQEKRKSENKRLTIWLTLPVSPQGLTPEGTKAVSQMLSSKVDLAGVNVMTMDYSNSKKPQQSMFEASRDALLQTHRQLGILYKQAEINLSPVTIWRKMGATPMIGQNDVASEVFSIEDANSFNKFAVEQGLGRMSMWSANRDIPCGENYVDLKIVSDSCSGVKTQKMSFAQTLSVGFGVDFADDASILKDEEEITTVQEVDDPTKSPYQIWQETAVYQAGVKVVWHGNVYTAKWWTKSDLPDNPVLQEYETPWRLVGPVLPGEKPIPQPTLPTGTYRAWSGTEIYEAGERVLFDGLPYQAKWWNEGESPAAAAVNADTSPWVQLSPVQIKALMDSTSKKN</sequence>
<keyword evidence="2" id="KW-0812">Transmembrane</keyword>
<dbReference type="CDD" id="cd12215">
    <property type="entry name" value="ChiC_BD"/>
    <property type="match status" value="2"/>
</dbReference>
<keyword evidence="2" id="KW-1133">Transmembrane helix</keyword>
<comment type="caution">
    <text evidence="4">The sequence shown here is derived from an EMBL/GenBank/DDBJ whole genome shotgun (WGS) entry which is preliminary data.</text>
</comment>
<dbReference type="CDD" id="cd06543">
    <property type="entry name" value="GH18_PF-ChiA-like"/>
    <property type="match status" value="1"/>
</dbReference>
<dbReference type="InterPro" id="IPR001223">
    <property type="entry name" value="Glyco_hydro18_cat"/>
</dbReference>
<dbReference type="InterPro" id="IPR052750">
    <property type="entry name" value="GH18_Chitinase"/>
</dbReference>
<dbReference type="PANTHER" id="PTHR42976:SF1">
    <property type="entry name" value="GH18 DOMAIN-CONTAINING PROTEIN-RELATED"/>
    <property type="match status" value="1"/>
</dbReference>
<dbReference type="InterPro" id="IPR036573">
    <property type="entry name" value="CBM_sf_5/12"/>
</dbReference>
<organism evidence="4 5">
    <name type="scientific">Candidatus Collierbacteria bacterium GW2011_GWC2_43_12</name>
    <dbReference type="NCBI Taxonomy" id="1618390"/>
    <lineage>
        <taxon>Bacteria</taxon>
        <taxon>Candidatus Collieribacteriota</taxon>
    </lineage>
</organism>
<proteinExistence type="predicted"/>
<reference evidence="4 5" key="1">
    <citation type="journal article" date="2015" name="Nature">
        <title>rRNA introns, odd ribosomes, and small enigmatic genomes across a large radiation of phyla.</title>
        <authorList>
            <person name="Brown C.T."/>
            <person name="Hug L.A."/>
            <person name="Thomas B.C."/>
            <person name="Sharon I."/>
            <person name="Castelle C.J."/>
            <person name="Singh A."/>
            <person name="Wilkins M.J."/>
            <person name="Williams K.H."/>
            <person name="Banfield J.F."/>
        </authorList>
    </citation>
    <scope>NUCLEOTIDE SEQUENCE [LARGE SCALE GENOMIC DNA]</scope>
</reference>
<feature type="domain" description="GH18" evidence="3">
    <location>
        <begin position="56"/>
        <end position="353"/>
    </location>
</feature>
<dbReference type="GO" id="GO:0005975">
    <property type="term" value="P:carbohydrate metabolic process"/>
    <property type="evidence" value="ECO:0007669"/>
    <property type="project" value="InterPro"/>
</dbReference>
<evidence type="ECO:0000259" key="3">
    <source>
        <dbReference type="PROSITE" id="PS51910"/>
    </source>
</evidence>
<dbReference type="GO" id="GO:0004553">
    <property type="term" value="F:hydrolase activity, hydrolyzing O-glycosyl compounds"/>
    <property type="evidence" value="ECO:0007669"/>
    <property type="project" value="InterPro"/>
</dbReference>
<dbReference type="PROSITE" id="PS51910">
    <property type="entry name" value="GH18_2"/>
    <property type="match status" value="1"/>
</dbReference>
<dbReference type="PATRIC" id="fig|1618390.3.peg.447"/>
<dbReference type="GO" id="GO:0005576">
    <property type="term" value="C:extracellular region"/>
    <property type="evidence" value="ECO:0007669"/>
    <property type="project" value="InterPro"/>
</dbReference>
<protein>
    <submittedName>
        <fullName evidence="4">Chitinase</fullName>
    </submittedName>
</protein>
<dbReference type="GO" id="GO:0030246">
    <property type="term" value="F:carbohydrate binding"/>
    <property type="evidence" value="ECO:0007669"/>
    <property type="project" value="InterPro"/>
</dbReference>
<dbReference type="AlphaFoldDB" id="A0A0G1FEY9"/>
<dbReference type="Proteomes" id="UP000033980">
    <property type="component" value="Unassembled WGS sequence"/>
</dbReference>
<dbReference type="PANTHER" id="PTHR42976">
    <property type="entry name" value="BIFUNCTIONAL CHITINASE/LYSOZYME-RELATED"/>
    <property type="match status" value="1"/>
</dbReference>
<keyword evidence="1" id="KW-0378">Hydrolase</keyword>
<dbReference type="SUPFAM" id="SSF51055">
    <property type="entry name" value="Carbohydrate binding domain"/>
    <property type="match status" value="2"/>
</dbReference>
<dbReference type="Gene3D" id="3.20.20.80">
    <property type="entry name" value="Glycosidases"/>
    <property type="match status" value="1"/>
</dbReference>